<gene>
    <name evidence="1" type="ORF">EV193_101723</name>
</gene>
<dbReference type="SUPFAM" id="SSF82607">
    <property type="entry name" value="YbaB-like"/>
    <property type="match status" value="1"/>
</dbReference>
<dbReference type="InterPro" id="IPR036894">
    <property type="entry name" value="YbaB-like_sf"/>
</dbReference>
<dbReference type="Gene3D" id="3.30.1310.10">
    <property type="entry name" value="Nucleoid-associated protein YbaB-like domain"/>
    <property type="match status" value="1"/>
</dbReference>
<reference evidence="1 2" key="1">
    <citation type="submission" date="2019-02" db="EMBL/GenBank/DDBJ databases">
        <title>Genomic Encyclopedia of Type Strains, Phase IV (KMG-IV): sequencing the most valuable type-strain genomes for metagenomic binning, comparative biology and taxonomic classification.</title>
        <authorList>
            <person name="Goeker M."/>
        </authorList>
    </citation>
    <scope>NUCLEOTIDE SEQUENCE [LARGE SCALE GENOMIC DNA]</scope>
    <source>
        <strain evidence="1 2">DSM 101727</strain>
    </source>
</reference>
<evidence type="ECO:0000313" key="2">
    <source>
        <dbReference type="Proteomes" id="UP000294257"/>
    </source>
</evidence>
<dbReference type="Pfam" id="PF02575">
    <property type="entry name" value="YbaB_DNA_bd"/>
    <property type="match status" value="1"/>
</dbReference>
<accession>A0A4V2EUK0</accession>
<dbReference type="GO" id="GO:0003677">
    <property type="term" value="F:DNA binding"/>
    <property type="evidence" value="ECO:0007669"/>
    <property type="project" value="UniProtKB-KW"/>
</dbReference>
<comment type="caution">
    <text evidence="1">The sequence shown here is derived from an EMBL/GenBank/DDBJ whole genome shotgun (WGS) entry which is preliminary data.</text>
</comment>
<sequence>MSFEDEAYALTAEIKANIERAEQARDSAVARRFEQKITGGIGTVIVDGAGLLLDVRLDQQAITYMSARAVGDAVLRAITEAERRSRDNYRDTLAAARREVTV</sequence>
<keyword evidence="1" id="KW-0238">DNA-binding</keyword>
<dbReference type="EMBL" id="SGWQ01000001">
    <property type="protein sequence ID" value="RZS44843.1"/>
    <property type="molecule type" value="Genomic_DNA"/>
</dbReference>
<dbReference type="RefSeq" id="WP_130342473.1">
    <property type="nucleotide sequence ID" value="NZ_SGWQ01000001.1"/>
</dbReference>
<organism evidence="1 2">
    <name type="scientific">Herbihabitans rhizosphaerae</name>
    <dbReference type="NCBI Taxonomy" id="1872711"/>
    <lineage>
        <taxon>Bacteria</taxon>
        <taxon>Bacillati</taxon>
        <taxon>Actinomycetota</taxon>
        <taxon>Actinomycetes</taxon>
        <taxon>Pseudonocardiales</taxon>
        <taxon>Pseudonocardiaceae</taxon>
        <taxon>Herbihabitans</taxon>
    </lineage>
</organism>
<proteinExistence type="predicted"/>
<evidence type="ECO:0000313" key="1">
    <source>
        <dbReference type="EMBL" id="RZS44843.1"/>
    </source>
</evidence>
<keyword evidence="2" id="KW-1185">Reference proteome</keyword>
<name>A0A4V2EUK0_9PSEU</name>
<dbReference type="AlphaFoldDB" id="A0A4V2EUK0"/>
<dbReference type="Proteomes" id="UP000294257">
    <property type="component" value="Unassembled WGS sequence"/>
</dbReference>
<dbReference type="InterPro" id="IPR004401">
    <property type="entry name" value="YbaB/EbfC"/>
</dbReference>
<protein>
    <submittedName>
        <fullName evidence="1">DNA-binding protein YbaB</fullName>
    </submittedName>
</protein>